<proteinExistence type="predicted"/>
<keyword evidence="3" id="KW-1185">Reference proteome</keyword>
<name>A0A8H3IYN3_9LECA</name>
<sequence length="807" mass="88293">MTPRNYNKNASLARNAPASESAQAAISRNSSLSSRISTKTKRTLWKRIKLWANTFLRAFGLQLFARALGSVRYPIGRGLHEKTKIAMTQNRTTALLRALIHLVPVGVAMFEIILNWNTYYVGSTSYSQAFYQTLAKVHEIMIQASIAAIVLTCIRKELAMGEGIPFGLLFAGLQVNQISYLWSLEFWGSIRTAPLRSYSRLTLLVLIPISIILATVCGPASAILLVPRLQFWHGGSTDIWINATHSELWPDRMDDRFIPSSCSTISIDDVNNVCPSSEWQTIRDFVSTESQTVPEPYKDFFGITLSPGAAQIASGSSIRQLSMVEDLANTTSGPWLHLASVQHAAISDALSNTAALWFLSLTNITASRSHGVPLSDQSDAIHTVATNYSQPYSSVVCLSDRIIDNLSSERLAFPLLVNANSPRLATGNMTFQSCSHRETCQTIAHPSILRRDVFEYVGSRAKYRIRWIELPQDLFEGSSIGAIIYLPRDARNNGQNLLLCNMSAGWGMSELSLQTVGGGINAVSSKIARYTDESKAPSIKLTNTPASQTKDFGPTDVLYELPFFPQQPLVITESWAKYLDPSIEGLNTTLIDVLLQNRIFSCSPRTTAEDVLAGLLVNGLSRTGAGSRLQGSVRTVGPNGEGGLDGNYWLSGKGNVFEVNTEESVNWTKFHVESTFEGHAYNTINTPPKIAIAVLSLYCLLALGHVLYASITGISSGCWDSMAEVTALAMNSTPTAALRNTCAGITELSIFKLPIRILVKNDVEGEGEHLELSFGDSEKRDPAGAETIKMNRAYGTMPRTEKAIKAL</sequence>
<feature type="transmembrane region" description="Helical" evidence="1">
    <location>
        <begin position="166"/>
        <end position="183"/>
    </location>
</feature>
<organism evidence="2 3">
    <name type="scientific">Heterodermia speciosa</name>
    <dbReference type="NCBI Taxonomy" id="116794"/>
    <lineage>
        <taxon>Eukaryota</taxon>
        <taxon>Fungi</taxon>
        <taxon>Dikarya</taxon>
        <taxon>Ascomycota</taxon>
        <taxon>Pezizomycotina</taxon>
        <taxon>Lecanoromycetes</taxon>
        <taxon>OSLEUM clade</taxon>
        <taxon>Lecanoromycetidae</taxon>
        <taxon>Caliciales</taxon>
        <taxon>Physciaceae</taxon>
        <taxon>Heterodermia</taxon>
    </lineage>
</organism>
<reference evidence="2" key="1">
    <citation type="submission" date="2021-03" db="EMBL/GenBank/DDBJ databases">
        <authorList>
            <person name="Tagirdzhanova G."/>
        </authorList>
    </citation>
    <scope>NUCLEOTIDE SEQUENCE</scope>
</reference>
<keyword evidence="1" id="KW-0812">Transmembrane</keyword>
<keyword evidence="1" id="KW-0472">Membrane</keyword>
<dbReference type="AlphaFoldDB" id="A0A8H3IYN3"/>
<protein>
    <submittedName>
        <fullName evidence="2">Uncharacterized protein</fullName>
    </submittedName>
</protein>
<dbReference type="Proteomes" id="UP000664521">
    <property type="component" value="Unassembled WGS sequence"/>
</dbReference>
<gene>
    <name evidence="2" type="ORF">HETSPECPRED_009241</name>
</gene>
<evidence type="ECO:0000256" key="1">
    <source>
        <dbReference type="SAM" id="Phobius"/>
    </source>
</evidence>
<accession>A0A8H3IYN3</accession>
<feature type="transmembrane region" description="Helical" evidence="1">
    <location>
        <begin position="94"/>
        <end position="114"/>
    </location>
</feature>
<evidence type="ECO:0000313" key="3">
    <source>
        <dbReference type="Proteomes" id="UP000664521"/>
    </source>
</evidence>
<dbReference type="OrthoDB" id="5342924at2759"/>
<feature type="transmembrane region" description="Helical" evidence="1">
    <location>
        <begin position="203"/>
        <end position="226"/>
    </location>
</feature>
<dbReference type="EMBL" id="CAJPDS010000075">
    <property type="protein sequence ID" value="CAF9934475.1"/>
    <property type="molecule type" value="Genomic_DNA"/>
</dbReference>
<evidence type="ECO:0000313" key="2">
    <source>
        <dbReference type="EMBL" id="CAF9934475.1"/>
    </source>
</evidence>
<comment type="caution">
    <text evidence="2">The sequence shown here is derived from an EMBL/GenBank/DDBJ whole genome shotgun (WGS) entry which is preliminary data.</text>
</comment>
<keyword evidence="1" id="KW-1133">Transmembrane helix</keyword>